<sequence length="823" mass="90875">MAGDELPDLTTIVLRPTEKSTKTLTIPSGAPSLRRSPRKQKAASISANQKILADVPSLVASIQQRSSPRKQLSPKRAPLKSTQARARKAVEDVHELAPCSRKAGFRTRAPDVLKEQGSDDSFADLLQPLSKLSLQRDLENGSAAQKQNAGREGRSRRAEPTSTMSQITQAARGKASAAGRGKPAPTRSNPYVSREAHCEDLNESSGTEGEDEDTDLSGFVVDDNAELSVYDSAEEVSSDSGIKPKRRKHRQPKPAASARRRLVRGRRKQVSDSEENADTDQGLAEALDGMNLGRPALERQRDTEKRKTLEVIDLTESSPVQRPETSAPDAESESESESEQEPEEPRQLLADPFSSFNDALKLQPSSKSQPQMLLPSKMGALPASPKRTGRTTKQEEEPTTPPATPPRSPTKLKSPSKLLSPSKRNAEAPRSTHRQSMDAFWDHNVINEWHDTFSPKKAPTFSPKKNPLARFNLYANDEDLSVLDDSQPATKSSQDPFDESTDSLPSPCESPAKSRSPSKISALKTEQNRIREEKKAKLAAKRKFDSEKEAIALDLLLALDRHITNSKISAMSASTGGIKVIWSKTLRSTAGRANWRRTVTKPSGSPVKGNPDSETIERQLGVIVQHFASIELAEKIIDRPERLMNTLAHEFCHLANFMVSDIRDQPHGESFKRWGSRVTSWLRSSSATRHASYRAEWKLCEVTTKHSYVIETKYLWVCAGRPADRQKQTLTQKMLSIELEDEEGCGAEYGRHSRSIDVEKQRCGRCKGFLAQVRPAPRAQASPRKSPVKRGLRTVMEEEASGSGSSSGAESLERLMEVIDLSD</sequence>
<feature type="compositionally biased region" description="Low complexity" evidence="1">
    <location>
        <begin position="170"/>
        <end position="185"/>
    </location>
</feature>
<reference evidence="3 4" key="1">
    <citation type="submission" date="2023-08" db="EMBL/GenBank/DDBJ databases">
        <title>Black Yeasts Isolated from many extreme environments.</title>
        <authorList>
            <person name="Coleine C."/>
            <person name="Stajich J.E."/>
            <person name="Selbmann L."/>
        </authorList>
    </citation>
    <scope>NUCLEOTIDE SEQUENCE [LARGE SCALE GENOMIC DNA]</scope>
    <source>
        <strain evidence="3 4">CCFEE 5885</strain>
    </source>
</reference>
<feature type="region of interest" description="Disordered" evidence="1">
    <location>
        <begin position="134"/>
        <end position="439"/>
    </location>
</feature>
<dbReference type="PANTHER" id="PTHR23099">
    <property type="entry name" value="TRANSCRIPTIONAL REGULATOR"/>
    <property type="match status" value="1"/>
</dbReference>
<dbReference type="SMART" id="SM00731">
    <property type="entry name" value="SprT"/>
    <property type="match status" value="1"/>
</dbReference>
<feature type="region of interest" description="Disordered" evidence="1">
    <location>
        <begin position="776"/>
        <end position="823"/>
    </location>
</feature>
<dbReference type="EMBL" id="JAVRRG010000109">
    <property type="protein sequence ID" value="KAK5084929.1"/>
    <property type="molecule type" value="Genomic_DNA"/>
</dbReference>
<feature type="domain" description="SprT-like" evidence="2">
    <location>
        <begin position="549"/>
        <end position="773"/>
    </location>
</feature>
<dbReference type="PANTHER" id="PTHR23099:SF0">
    <property type="entry name" value="GERM CELL NUCLEAR ACIDIC PROTEIN"/>
    <property type="match status" value="1"/>
</dbReference>
<feature type="compositionally biased region" description="Basic and acidic residues" evidence="1">
    <location>
        <begin position="296"/>
        <end position="310"/>
    </location>
</feature>
<dbReference type="Proteomes" id="UP001345013">
    <property type="component" value="Unassembled WGS sequence"/>
</dbReference>
<feature type="region of interest" description="Disordered" evidence="1">
    <location>
        <begin position="484"/>
        <end position="529"/>
    </location>
</feature>
<feature type="compositionally biased region" description="Acidic residues" evidence="1">
    <location>
        <begin position="330"/>
        <end position="342"/>
    </location>
</feature>
<dbReference type="Pfam" id="PF10263">
    <property type="entry name" value="SprT-like"/>
    <property type="match status" value="1"/>
</dbReference>
<comment type="caution">
    <text evidence="3">The sequence shown here is derived from an EMBL/GenBank/DDBJ whole genome shotgun (WGS) entry which is preliminary data.</text>
</comment>
<keyword evidence="4" id="KW-1185">Reference proteome</keyword>
<feature type="compositionally biased region" description="Polar residues" evidence="1">
    <location>
        <begin position="160"/>
        <end position="169"/>
    </location>
</feature>
<gene>
    <name evidence="3" type="ORF">LTR24_007341</name>
</gene>
<feature type="compositionally biased region" description="Basic and acidic residues" evidence="1">
    <location>
        <begin position="108"/>
        <end position="117"/>
    </location>
</feature>
<feature type="compositionally biased region" description="Low complexity" evidence="1">
    <location>
        <begin position="409"/>
        <end position="423"/>
    </location>
</feature>
<accession>A0ABR0K340</accession>
<evidence type="ECO:0000259" key="2">
    <source>
        <dbReference type="SMART" id="SM00731"/>
    </source>
</evidence>
<feature type="region of interest" description="Disordered" evidence="1">
    <location>
        <begin position="62"/>
        <end position="119"/>
    </location>
</feature>
<feature type="region of interest" description="Disordered" evidence="1">
    <location>
        <begin position="1"/>
        <end position="47"/>
    </location>
</feature>
<organism evidence="3 4">
    <name type="scientific">Lithohypha guttulata</name>
    <dbReference type="NCBI Taxonomy" id="1690604"/>
    <lineage>
        <taxon>Eukaryota</taxon>
        <taxon>Fungi</taxon>
        <taxon>Dikarya</taxon>
        <taxon>Ascomycota</taxon>
        <taxon>Pezizomycotina</taxon>
        <taxon>Eurotiomycetes</taxon>
        <taxon>Chaetothyriomycetidae</taxon>
        <taxon>Chaetothyriales</taxon>
        <taxon>Trichomeriaceae</taxon>
        <taxon>Lithohypha</taxon>
    </lineage>
</organism>
<feature type="compositionally biased region" description="Low complexity" evidence="1">
    <location>
        <begin position="801"/>
        <end position="810"/>
    </location>
</feature>
<feature type="compositionally biased region" description="Pro residues" evidence="1">
    <location>
        <begin position="399"/>
        <end position="408"/>
    </location>
</feature>
<evidence type="ECO:0000313" key="4">
    <source>
        <dbReference type="Proteomes" id="UP001345013"/>
    </source>
</evidence>
<dbReference type="InterPro" id="IPR006640">
    <property type="entry name" value="SprT-like_domain"/>
</dbReference>
<evidence type="ECO:0000313" key="3">
    <source>
        <dbReference type="EMBL" id="KAK5084929.1"/>
    </source>
</evidence>
<feature type="compositionally biased region" description="Basic residues" evidence="1">
    <location>
        <begin position="243"/>
        <end position="268"/>
    </location>
</feature>
<feature type="compositionally biased region" description="Basic and acidic residues" evidence="1">
    <location>
        <begin position="149"/>
        <end position="159"/>
    </location>
</feature>
<proteinExistence type="predicted"/>
<protein>
    <recommendedName>
        <fullName evidence="2">SprT-like domain-containing protein</fullName>
    </recommendedName>
</protein>
<name>A0ABR0K340_9EURO</name>
<evidence type="ECO:0000256" key="1">
    <source>
        <dbReference type="SAM" id="MobiDB-lite"/>
    </source>
</evidence>